<dbReference type="PANTHER" id="PTHR30562">
    <property type="entry name" value="UVRC/OXIDOREDUCTASE"/>
    <property type="match status" value="1"/>
</dbReference>
<dbReference type="SUPFAM" id="SSF53098">
    <property type="entry name" value="Ribonuclease H-like"/>
    <property type="match status" value="1"/>
</dbReference>
<dbReference type="NCBIfam" id="NF005905">
    <property type="entry name" value="PRK07883.1-3"/>
    <property type="match status" value="1"/>
</dbReference>
<dbReference type="CDD" id="cd10434">
    <property type="entry name" value="GIY-YIG_UvrC_Cho"/>
    <property type="match status" value="1"/>
</dbReference>
<dbReference type="NCBIfam" id="TIGR00573">
    <property type="entry name" value="dnaq"/>
    <property type="match status" value="1"/>
</dbReference>
<dbReference type="SMART" id="SM00479">
    <property type="entry name" value="EXOIII"/>
    <property type="match status" value="1"/>
</dbReference>
<name>A0ABT1H9G7_9NOCA</name>
<dbReference type="InterPro" id="IPR047296">
    <property type="entry name" value="GIY-YIG_UvrC_Cho"/>
</dbReference>
<gene>
    <name evidence="3" type="ORF">LX12_003770</name>
</gene>
<feature type="compositionally biased region" description="Basic and acidic residues" evidence="1">
    <location>
        <begin position="578"/>
        <end position="589"/>
    </location>
</feature>
<evidence type="ECO:0000256" key="1">
    <source>
        <dbReference type="SAM" id="MobiDB-lite"/>
    </source>
</evidence>
<sequence>MSPSSAPAAAAAPVQLTLDAEVPLIAETFVIVDLETTGGSPGRDRITEIGAVKVRGGEVLGEFATLVDPGCAIPPHIVRLTGITEAMAYAAPPIEEVLPAFLEFARDAVIVAHNARFDTGFLRAAAVATGHTFSARRVLCTVKLARRVLTKDEAPTVKLSALARLFAVSTTPTHRALDDARATVEVMHALFERVGNLGVGTYRELVDFLPGIPAAHRAKRSMVAGLPTRPGVYLFRGPSEEVLYVGTATDLRRRAGQYFTGAETRTRMREMIALATRVDHVECAHRLEAGVRELRLLSAHRPAYNRRSKAPHVGWWVTLTDEPFPRLAVTRTPRAVAVGPIRSRADAREVAGLIAGCCGLRTCRHRIAASRRHDCATTADGRIPVGGCQAAGTSSDVDGYRPAVERARDLITGRDDGPLRSVLTRIDHLAGVEMFETAARVRDRLALTLTSLERCQRLAALCAVAEIVAARPDGSGGWQLAVVRHGRLAAAGVATVGVPPVPVAEALCASAETVVPDVGPLGGAPSEEVALVYRWLTEPGVRIVCGTAGLALPIRSAARWSGWRDTVAVARDRARELRGADDAARDATHPRAATTPTPGPRRLELTG</sequence>
<feature type="domain" description="GIY-YIG" evidence="2">
    <location>
        <begin position="228"/>
        <end position="306"/>
    </location>
</feature>
<evidence type="ECO:0000313" key="4">
    <source>
        <dbReference type="Proteomes" id="UP001205740"/>
    </source>
</evidence>
<organism evidence="3 4">
    <name type="scientific">Williamsia serinedens</name>
    <dbReference type="NCBI Taxonomy" id="391736"/>
    <lineage>
        <taxon>Bacteria</taxon>
        <taxon>Bacillati</taxon>
        <taxon>Actinomycetota</taxon>
        <taxon>Actinomycetes</taxon>
        <taxon>Mycobacteriales</taxon>
        <taxon>Nocardiaceae</taxon>
        <taxon>Williamsia</taxon>
    </lineage>
</organism>
<keyword evidence="4" id="KW-1185">Reference proteome</keyword>
<feature type="region of interest" description="Disordered" evidence="1">
    <location>
        <begin position="578"/>
        <end position="607"/>
    </location>
</feature>
<dbReference type="InterPro" id="IPR006054">
    <property type="entry name" value="DnaQ"/>
</dbReference>
<dbReference type="EMBL" id="JAMTCG010000007">
    <property type="protein sequence ID" value="MCP2162562.1"/>
    <property type="molecule type" value="Genomic_DNA"/>
</dbReference>
<dbReference type="Proteomes" id="UP001205740">
    <property type="component" value="Unassembled WGS sequence"/>
</dbReference>
<protein>
    <submittedName>
        <fullName evidence="3">DNA polymerase-3 subunit epsilon</fullName>
    </submittedName>
</protein>
<dbReference type="InterPro" id="IPR000305">
    <property type="entry name" value="GIY-YIG_endonuc"/>
</dbReference>
<dbReference type="PANTHER" id="PTHR30562:SF1">
    <property type="entry name" value="UVRABC SYSTEM PROTEIN C"/>
    <property type="match status" value="1"/>
</dbReference>
<dbReference type="PROSITE" id="PS50164">
    <property type="entry name" value="GIY_YIG"/>
    <property type="match status" value="1"/>
</dbReference>
<dbReference type="Gene3D" id="3.30.420.10">
    <property type="entry name" value="Ribonuclease H-like superfamily/Ribonuclease H"/>
    <property type="match status" value="1"/>
</dbReference>
<dbReference type="NCBIfam" id="NF005907">
    <property type="entry name" value="PRK07883.1-5"/>
    <property type="match status" value="1"/>
</dbReference>
<dbReference type="RefSeq" id="WP_253656348.1">
    <property type="nucleotide sequence ID" value="NZ_BAAAOE010000002.1"/>
</dbReference>
<dbReference type="Gene3D" id="3.40.1440.10">
    <property type="entry name" value="GIY-YIG endonuclease"/>
    <property type="match status" value="1"/>
</dbReference>
<dbReference type="Pfam" id="PF00929">
    <property type="entry name" value="RNase_T"/>
    <property type="match status" value="1"/>
</dbReference>
<dbReference type="SMART" id="SM00465">
    <property type="entry name" value="GIYc"/>
    <property type="match status" value="1"/>
</dbReference>
<dbReference type="CDD" id="cd06127">
    <property type="entry name" value="DEDDh"/>
    <property type="match status" value="1"/>
</dbReference>
<dbReference type="InterPro" id="IPR036397">
    <property type="entry name" value="RNaseH_sf"/>
</dbReference>
<dbReference type="SUPFAM" id="SSF82771">
    <property type="entry name" value="GIY-YIG endonuclease"/>
    <property type="match status" value="1"/>
</dbReference>
<proteinExistence type="predicted"/>
<dbReference type="InterPro" id="IPR050066">
    <property type="entry name" value="UvrABC_protein_C"/>
</dbReference>
<dbReference type="InterPro" id="IPR013520">
    <property type="entry name" value="Ribonucl_H"/>
</dbReference>
<evidence type="ECO:0000313" key="3">
    <source>
        <dbReference type="EMBL" id="MCP2162562.1"/>
    </source>
</evidence>
<dbReference type="InterPro" id="IPR012337">
    <property type="entry name" value="RNaseH-like_sf"/>
</dbReference>
<reference evidence="3 4" key="1">
    <citation type="submission" date="2022-06" db="EMBL/GenBank/DDBJ databases">
        <title>Genomic Encyclopedia of Archaeal and Bacterial Type Strains, Phase II (KMG-II): from individual species to whole genera.</title>
        <authorList>
            <person name="Goeker M."/>
        </authorList>
    </citation>
    <scope>NUCLEOTIDE SEQUENCE [LARGE SCALE GENOMIC DNA]</scope>
    <source>
        <strain evidence="3 4">DSM 45037</strain>
    </source>
</reference>
<evidence type="ECO:0000259" key="2">
    <source>
        <dbReference type="PROSITE" id="PS50164"/>
    </source>
</evidence>
<dbReference type="InterPro" id="IPR035901">
    <property type="entry name" value="GIY-YIG_endonuc_sf"/>
</dbReference>
<comment type="caution">
    <text evidence="3">The sequence shown here is derived from an EMBL/GenBank/DDBJ whole genome shotgun (WGS) entry which is preliminary data.</text>
</comment>
<accession>A0ABT1H9G7</accession>